<protein>
    <recommendedName>
        <fullName evidence="6">NB-ARC domain-containing protein</fullName>
    </recommendedName>
</protein>
<dbReference type="InterPro" id="IPR055414">
    <property type="entry name" value="LRR_R13L4/SHOC2-like"/>
</dbReference>
<evidence type="ECO:0000256" key="1">
    <source>
        <dbReference type="ARBA" id="ARBA00022737"/>
    </source>
</evidence>
<dbReference type="Gene3D" id="3.80.10.10">
    <property type="entry name" value="Ribonuclease Inhibitor"/>
    <property type="match status" value="1"/>
</dbReference>
<evidence type="ECO:0000313" key="5">
    <source>
        <dbReference type="Proteomes" id="UP001054889"/>
    </source>
</evidence>
<dbReference type="GO" id="GO:0006952">
    <property type="term" value="P:defense response"/>
    <property type="evidence" value="ECO:0007669"/>
    <property type="project" value="UniProtKB-KW"/>
</dbReference>
<feature type="domain" description="NB-ARC" evidence="2">
    <location>
        <begin position="40"/>
        <end position="114"/>
    </location>
</feature>
<dbReference type="Pfam" id="PF00931">
    <property type="entry name" value="NB-ARC"/>
    <property type="match status" value="1"/>
</dbReference>
<keyword evidence="1" id="KW-0677">Repeat</keyword>
<dbReference type="Proteomes" id="UP001054889">
    <property type="component" value="Unassembled WGS sequence"/>
</dbReference>
<dbReference type="InterPro" id="IPR027417">
    <property type="entry name" value="P-loop_NTPase"/>
</dbReference>
<dbReference type="SUPFAM" id="SSF52540">
    <property type="entry name" value="P-loop containing nucleoside triphosphate hydrolases"/>
    <property type="match status" value="1"/>
</dbReference>
<evidence type="ECO:0000313" key="4">
    <source>
        <dbReference type="EMBL" id="GJM87661.1"/>
    </source>
</evidence>
<feature type="domain" description="Disease resistance R13L4/SHOC-2-like LRR" evidence="3">
    <location>
        <begin position="136"/>
        <end position="479"/>
    </location>
</feature>
<reference evidence="4" key="1">
    <citation type="journal article" date="2018" name="DNA Res.">
        <title>Multiple hybrid de novo genome assembly of finger millet, an orphan allotetraploid crop.</title>
        <authorList>
            <person name="Hatakeyama M."/>
            <person name="Aluri S."/>
            <person name="Balachadran M.T."/>
            <person name="Sivarajan S.R."/>
            <person name="Patrignani A."/>
            <person name="Gruter S."/>
            <person name="Poveda L."/>
            <person name="Shimizu-Inatsugi R."/>
            <person name="Baeten J."/>
            <person name="Francoijs K.J."/>
            <person name="Nataraja K.N."/>
            <person name="Reddy Y.A.N."/>
            <person name="Phadnis S."/>
            <person name="Ravikumar R.L."/>
            <person name="Schlapbach R."/>
            <person name="Sreeman S.M."/>
            <person name="Shimizu K.K."/>
        </authorList>
    </citation>
    <scope>NUCLEOTIDE SEQUENCE</scope>
</reference>
<dbReference type="PANTHER" id="PTHR36766">
    <property type="entry name" value="PLANT BROAD-SPECTRUM MILDEW RESISTANCE PROTEIN RPW8"/>
    <property type="match status" value="1"/>
</dbReference>
<dbReference type="GO" id="GO:0043531">
    <property type="term" value="F:ADP binding"/>
    <property type="evidence" value="ECO:0007669"/>
    <property type="project" value="InterPro"/>
</dbReference>
<comment type="caution">
    <text evidence="4">The sequence shown here is derived from an EMBL/GenBank/DDBJ whole genome shotgun (WGS) entry which is preliminary data.</text>
</comment>
<dbReference type="EMBL" id="BQKI01000002">
    <property type="protein sequence ID" value="GJM87661.1"/>
    <property type="molecule type" value="Genomic_DNA"/>
</dbReference>
<dbReference type="AlphaFoldDB" id="A0AAV5BMH3"/>
<reference evidence="4" key="2">
    <citation type="submission" date="2021-12" db="EMBL/GenBank/DDBJ databases">
        <title>Resequencing data analysis of finger millet.</title>
        <authorList>
            <person name="Hatakeyama M."/>
            <person name="Aluri S."/>
            <person name="Balachadran M.T."/>
            <person name="Sivarajan S.R."/>
            <person name="Poveda L."/>
            <person name="Shimizu-Inatsugi R."/>
            <person name="Schlapbach R."/>
            <person name="Sreeman S.M."/>
            <person name="Shimizu K.K."/>
        </authorList>
    </citation>
    <scope>NUCLEOTIDE SEQUENCE</scope>
</reference>
<dbReference type="InterPro" id="IPR002182">
    <property type="entry name" value="NB-ARC"/>
</dbReference>
<sequence length="487" mass="54952">MAGSCARGGEQLKPDDIPGHVAGDDNKCVCGKLMPHGWTRYLVVIDDIWNKDDWIIINGALSDEKCGSRIIITTRKNDVAEECCRCTVGIVYNMKPLRNDSSERLFIEKAFGNKGCPPNLTYLHDSALPANISEDKDHPITADITHLFHLKYLDISGLPANLFSTDFSRLVKGIGNLQYLETIDLRGTPLSKLPSDIYNLKHLVCLFLPRGVILPDGIGQMKALEELKVITVDRYSSLEFLQELSQLTKLRLISIYMEREPTTLQQESILISSLCKLGMGNLHSLTIDIFDIWNDGSAMHCLHDSHGHSWQAAVQSLRKFSMKSGSFNKVPDWMGSMNHLEKLVLGVEEIEQKDLDILGNLQSLLYLFLMLVEYPKGGLTFRESKGFQGLRYLGTHCYPRGVMLAFESGSMLRLEHLQFDIYTCDSIICSSYNFGIEHLKSLTMIDVTIRYIKQCEDDMKKAETAIRNVVNKLPKNATLRIEKQSLL</sequence>
<dbReference type="Pfam" id="PF23598">
    <property type="entry name" value="LRR_14"/>
    <property type="match status" value="1"/>
</dbReference>
<dbReference type="InterPro" id="IPR032675">
    <property type="entry name" value="LRR_dom_sf"/>
</dbReference>
<evidence type="ECO:0000259" key="3">
    <source>
        <dbReference type="Pfam" id="PF23598"/>
    </source>
</evidence>
<dbReference type="PANTHER" id="PTHR36766:SF63">
    <property type="entry name" value="NB-ARC DOMAIN-CONTAINING PROTEIN"/>
    <property type="match status" value="1"/>
</dbReference>
<accession>A0AAV5BMH3</accession>
<organism evidence="4 5">
    <name type="scientific">Eleusine coracana subsp. coracana</name>
    <dbReference type="NCBI Taxonomy" id="191504"/>
    <lineage>
        <taxon>Eukaryota</taxon>
        <taxon>Viridiplantae</taxon>
        <taxon>Streptophyta</taxon>
        <taxon>Embryophyta</taxon>
        <taxon>Tracheophyta</taxon>
        <taxon>Spermatophyta</taxon>
        <taxon>Magnoliopsida</taxon>
        <taxon>Liliopsida</taxon>
        <taxon>Poales</taxon>
        <taxon>Poaceae</taxon>
        <taxon>PACMAD clade</taxon>
        <taxon>Chloridoideae</taxon>
        <taxon>Cynodonteae</taxon>
        <taxon>Eleusininae</taxon>
        <taxon>Eleusine</taxon>
    </lineage>
</organism>
<name>A0AAV5BMH3_ELECO</name>
<gene>
    <name evidence="4" type="primary">ga03639</name>
    <name evidence="4" type="ORF">PR202_ga03639</name>
</gene>
<keyword evidence="5" id="KW-1185">Reference proteome</keyword>
<proteinExistence type="predicted"/>
<evidence type="ECO:0000259" key="2">
    <source>
        <dbReference type="Pfam" id="PF00931"/>
    </source>
</evidence>
<evidence type="ECO:0008006" key="6">
    <source>
        <dbReference type="Google" id="ProtNLM"/>
    </source>
</evidence>
<dbReference type="Gene3D" id="3.40.50.300">
    <property type="entry name" value="P-loop containing nucleotide triphosphate hydrolases"/>
    <property type="match status" value="1"/>
</dbReference>
<dbReference type="SUPFAM" id="SSF52047">
    <property type="entry name" value="RNI-like"/>
    <property type="match status" value="1"/>
</dbReference>